<accession>A0ACC2SY24</accession>
<name>A0ACC2SY24_9FUNG</name>
<dbReference type="EMBL" id="QTSX02004265">
    <property type="protein sequence ID" value="KAJ9067183.1"/>
    <property type="molecule type" value="Genomic_DNA"/>
</dbReference>
<gene>
    <name evidence="1" type="ORF">DSO57_1002246</name>
</gene>
<reference evidence="1" key="1">
    <citation type="submission" date="2022-04" db="EMBL/GenBank/DDBJ databases">
        <title>Genome of the entomopathogenic fungus Entomophthora muscae.</title>
        <authorList>
            <person name="Elya C."/>
            <person name="Lovett B.R."/>
            <person name="Lee E."/>
            <person name="Macias A.M."/>
            <person name="Hajek A.E."/>
            <person name="De Bivort B.L."/>
            <person name="Kasson M.T."/>
            <person name="De Fine Licht H.H."/>
            <person name="Stajich J.E."/>
        </authorList>
    </citation>
    <scope>NUCLEOTIDE SEQUENCE</scope>
    <source>
        <strain evidence="1">Berkeley</strain>
    </source>
</reference>
<evidence type="ECO:0000313" key="1">
    <source>
        <dbReference type="EMBL" id="KAJ9067183.1"/>
    </source>
</evidence>
<comment type="caution">
    <text evidence="1">The sequence shown here is derived from an EMBL/GenBank/DDBJ whole genome shotgun (WGS) entry which is preliminary data.</text>
</comment>
<protein>
    <submittedName>
        <fullName evidence="1">Uncharacterized protein</fullName>
    </submittedName>
</protein>
<dbReference type="Proteomes" id="UP001165960">
    <property type="component" value="Unassembled WGS sequence"/>
</dbReference>
<keyword evidence="2" id="KW-1185">Reference proteome</keyword>
<organism evidence="1 2">
    <name type="scientific">Entomophthora muscae</name>
    <dbReference type="NCBI Taxonomy" id="34485"/>
    <lineage>
        <taxon>Eukaryota</taxon>
        <taxon>Fungi</taxon>
        <taxon>Fungi incertae sedis</taxon>
        <taxon>Zoopagomycota</taxon>
        <taxon>Entomophthoromycotina</taxon>
        <taxon>Entomophthoromycetes</taxon>
        <taxon>Entomophthorales</taxon>
        <taxon>Entomophthoraceae</taxon>
        <taxon>Entomophthora</taxon>
    </lineage>
</organism>
<evidence type="ECO:0000313" key="2">
    <source>
        <dbReference type="Proteomes" id="UP001165960"/>
    </source>
</evidence>
<proteinExistence type="predicted"/>
<sequence length="263" mass="28742">MWCPQVLQGGLPHSYLHSLVAHRPDSNGFERLLPPVVPGVLPVVPSLSSHPSCALDGILVVCCTRMGAKLTRKQLFSCAGLLAVPIHSPPFGKSFCLCLPASGGNSPASHYIKTSNPLLQLLRQQGKLWSKVPDKPPLVTTPSLDQWRAKAQEIKHKQISGGAKHLKARYAVGDPIYTLNPNSAKLEPNHLGPFKIAAVYDNHTYQLKDAQGNTKKLHHDCLRPCRPSPHKGCLCRPSQTFCRLWSWCLTTSRGQGGCCNRAS</sequence>